<organism evidence="3 4">
    <name type="scientific">Idiomarina rhizosphaerae</name>
    <dbReference type="NCBI Taxonomy" id="2961572"/>
    <lineage>
        <taxon>Bacteria</taxon>
        <taxon>Pseudomonadati</taxon>
        <taxon>Pseudomonadota</taxon>
        <taxon>Gammaproteobacteria</taxon>
        <taxon>Alteromonadales</taxon>
        <taxon>Idiomarinaceae</taxon>
        <taxon>Idiomarina</taxon>
    </lineage>
</organism>
<evidence type="ECO:0008006" key="5">
    <source>
        <dbReference type="Google" id="ProtNLM"/>
    </source>
</evidence>
<dbReference type="Gene3D" id="1.25.40.10">
    <property type="entry name" value="Tetratricopeptide repeat domain"/>
    <property type="match status" value="2"/>
</dbReference>
<keyword evidence="4" id="KW-1185">Reference proteome</keyword>
<dbReference type="InterPro" id="IPR019734">
    <property type="entry name" value="TPR_rpt"/>
</dbReference>
<dbReference type="AlphaFoldDB" id="A0A9X2G272"/>
<dbReference type="PROSITE" id="PS50005">
    <property type="entry name" value="TPR"/>
    <property type="match status" value="1"/>
</dbReference>
<gene>
    <name evidence="3" type="ORF">NJR55_05465</name>
</gene>
<evidence type="ECO:0000256" key="1">
    <source>
        <dbReference type="PROSITE-ProRule" id="PRU00339"/>
    </source>
</evidence>
<comment type="caution">
    <text evidence="3">The sequence shown here is derived from an EMBL/GenBank/DDBJ whole genome shotgun (WGS) entry which is preliminary data.</text>
</comment>
<dbReference type="EMBL" id="JAMZDE010000005">
    <property type="protein sequence ID" value="MCP1339038.1"/>
    <property type="molecule type" value="Genomic_DNA"/>
</dbReference>
<proteinExistence type="predicted"/>
<reference evidence="3" key="1">
    <citation type="submission" date="2022-06" db="EMBL/GenBank/DDBJ databases">
        <title>Idiomarina rhizosphaerae M1R2S28.</title>
        <authorList>
            <person name="Sun J.-Q."/>
            <person name="Li L.-F."/>
        </authorList>
    </citation>
    <scope>NUCLEOTIDE SEQUENCE</scope>
    <source>
        <strain evidence="3">M1R2S28</strain>
    </source>
</reference>
<sequence length="288" mass="32316">MKWLVLVLTAALFLPGAYAGESTKQIIQNHLSEQRLDDAEDTVEDWVKNEPENAEAWHIRGIVMAQQAQDSFFSALSYAGKSVDSFEKAVELEPGSLEYRTALLQFYMMAPSIAGGDDEKALAQIEAMREIDAVEGAFARVKYLQHHEKEEQARTLVNEILTEHPNNADVLVYLGFQEQKDGNYEKAFSFFEQAAEGESRKGEAPVMALYQFGKTSVLAEEQLDKGIVALQQYLDAELPDSAPKAHWANFRLAQLLALKGNDEESQQLIASLKKVDDKELQKQLSSWN</sequence>
<evidence type="ECO:0000313" key="4">
    <source>
        <dbReference type="Proteomes" id="UP001139474"/>
    </source>
</evidence>
<dbReference type="InterPro" id="IPR011990">
    <property type="entry name" value="TPR-like_helical_dom_sf"/>
</dbReference>
<feature type="signal peptide" evidence="2">
    <location>
        <begin position="1"/>
        <end position="19"/>
    </location>
</feature>
<accession>A0A9X2G272</accession>
<feature type="repeat" description="TPR" evidence="1">
    <location>
        <begin position="168"/>
        <end position="201"/>
    </location>
</feature>
<protein>
    <recommendedName>
        <fullName evidence="5">Tetratricopeptide repeat protein</fullName>
    </recommendedName>
</protein>
<dbReference type="SUPFAM" id="SSF48452">
    <property type="entry name" value="TPR-like"/>
    <property type="match status" value="1"/>
</dbReference>
<dbReference type="Proteomes" id="UP001139474">
    <property type="component" value="Unassembled WGS sequence"/>
</dbReference>
<keyword evidence="1" id="KW-0802">TPR repeat</keyword>
<evidence type="ECO:0000256" key="2">
    <source>
        <dbReference type="SAM" id="SignalP"/>
    </source>
</evidence>
<name>A0A9X2G272_9GAMM</name>
<feature type="chain" id="PRO_5040921747" description="Tetratricopeptide repeat protein" evidence="2">
    <location>
        <begin position="20"/>
        <end position="288"/>
    </location>
</feature>
<keyword evidence="2" id="KW-0732">Signal</keyword>
<dbReference type="RefSeq" id="WP_253618534.1">
    <property type="nucleotide sequence ID" value="NZ_JAMZDE010000005.1"/>
</dbReference>
<evidence type="ECO:0000313" key="3">
    <source>
        <dbReference type="EMBL" id="MCP1339038.1"/>
    </source>
</evidence>